<reference evidence="1 2" key="1">
    <citation type="submission" date="2021-12" db="EMBL/GenBank/DDBJ databases">
        <title>Mucilaginibacter roseus genome.</title>
        <authorList>
            <person name="Ferreira J.R."/>
            <person name="Newman J.D."/>
        </authorList>
    </citation>
    <scope>NUCLEOTIDE SEQUENCE [LARGE SCALE GENOMIC DNA]</scope>
    <source>
        <strain evidence="1 2">LMG 28454</strain>
    </source>
</reference>
<evidence type="ECO:0000313" key="1">
    <source>
        <dbReference type="EMBL" id="MCD8739292.1"/>
    </source>
</evidence>
<proteinExistence type="predicted"/>
<dbReference type="Proteomes" id="UP001199919">
    <property type="component" value="Unassembled WGS sequence"/>
</dbReference>
<dbReference type="EMBL" id="JAJPWV010000001">
    <property type="protein sequence ID" value="MCD8739292.1"/>
    <property type="molecule type" value="Genomic_DNA"/>
</dbReference>
<dbReference type="RefSeq" id="WP_232175161.1">
    <property type="nucleotide sequence ID" value="NZ_JAJPWV010000001.1"/>
</dbReference>
<organism evidence="1 2">
    <name type="scientific">Mucilaginibacter roseus</name>
    <dbReference type="NCBI Taxonomy" id="1528868"/>
    <lineage>
        <taxon>Bacteria</taxon>
        <taxon>Pseudomonadati</taxon>
        <taxon>Bacteroidota</taxon>
        <taxon>Sphingobacteriia</taxon>
        <taxon>Sphingobacteriales</taxon>
        <taxon>Sphingobacteriaceae</taxon>
        <taxon>Mucilaginibacter</taxon>
    </lineage>
</organism>
<sequence>MRGPFRNLVIISLTIALFSACKKEKQSEPDKPVPDITNIEVGLNNNEIGVIGKDFHFNAEVLAATKLENIQIKILQRQGENYTKTWQHEITWEYKDAKNATVHKHFNIPDNAPEGKYDFLIVINDQSGSKLEIKKSITIYMAANVPVNPAASIFNIFANDARFYRNGKFTVEGSKLKTGDVIKSQVTITDVKDDGKMYVLLINKKLNHRPESIEKIDFSKVIVYDVLEHKGWVKSEYFSNSTVDPVTFQPIRVFPSFTIGGTTDNNTPIGNAINGVKAWESGTYYFGVVYKNTTHNIGFYHYIEVSIEVN</sequence>
<accession>A0ABS8U0B4</accession>
<dbReference type="InterPro" id="IPR027829">
    <property type="entry name" value="DUF4625"/>
</dbReference>
<dbReference type="PROSITE" id="PS51257">
    <property type="entry name" value="PROKAR_LIPOPROTEIN"/>
    <property type="match status" value="1"/>
</dbReference>
<keyword evidence="2" id="KW-1185">Reference proteome</keyword>
<protein>
    <submittedName>
        <fullName evidence="1">DUF4625 domain-containing protein</fullName>
    </submittedName>
</protein>
<dbReference type="Pfam" id="PF15418">
    <property type="entry name" value="DUF4625"/>
    <property type="match status" value="1"/>
</dbReference>
<gene>
    <name evidence="1" type="ORF">LT679_01650</name>
</gene>
<name>A0ABS8U0B4_9SPHI</name>
<evidence type="ECO:0000313" key="2">
    <source>
        <dbReference type="Proteomes" id="UP001199919"/>
    </source>
</evidence>
<comment type="caution">
    <text evidence="1">The sequence shown here is derived from an EMBL/GenBank/DDBJ whole genome shotgun (WGS) entry which is preliminary data.</text>
</comment>